<keyword evidence="21" id="KW-1185">Reference proteome</keyword>
<protein>
    <recommendedName>
        <fullName evidence="3">Vitamin K-dependent gamma-carboxylase</fullName>
        <ecNumber evidence="2">4.1.1.90</ecNumber>
    </recommendedName>
    <alternativeName>
        <fullName evidence="11">Gamma-glutamyl carboxylase</fullName>
    </alternativeName>
    <alternativeName>
        <fullName evidence="12">Peptidyl-glutamate 4-carboxylase</fullName>
    </alternativeName>
    <alternativeName>
        <fullName evidence="13">Vitamin K gamma glutamyl carboxylase</fullName>
    </alternativeName>
</protein>
<dbReference type="Pfam" id="PF05090">
    <property type="entry name" value="HTTM"/>
    <property type="match status" value="1"/>
</dbReference>
<keyword evidence="9" id="KW-1015">Disulfide bond</keyword>
<evidence type="ECO:0000256" key="12">
    <source>
        <dbReference type="ARBA" id="ARBA00030249"/>
    </source>
</evidence>
<name>R7TRE3_CAPTE</name>
<feature type="transmembrane region" description="Helical" evidence="17">
    <location>
        <begin position="195"/>
        <end position="212"/>
    </location>
</feature>
<evidence type="ECO:0000256" key="9">
    <source>
        <dbReference type="ARBA" id="ARBA00023157"/>
    </source>
</evidence>
<evidence type="ECO:0000256" key="3">
    <source>
        <dbReference type="ARBA" id="ARBA00017054"/>
    </source>
</evidence>
<dbReference type="PANTHER" id="PTHR12639">
    <property type="entry name" value="VITAMIN K-DEPENDENT GAMMA-CARBOXYLASE"/>
    <property type="match status" value="1"/>
</dbReference>
<dbReference type="GO" id="GO:0005789">
    <property type="term" value="C:endoplasmic reticulum membrane"/>
    <property type="evidence" value="ECO:0007669"/>
    <property type="project" value="UniProtKB-SubCell"/>
</dbReference>
<dbReference type="GO" id="GO:0019842">
    <property type="term" value="F:vitamin binding"/>
    <property type="evidence" value="ECO:0007669"/>
    <property type="project" value="TreeGrafter"/>
</dbReference>
<dbReference type="InterPro" id="IPR053934">
    <property type="entry name" value="HTTM_dom"/>
</dbReference>
<evidence type="ECO:0000256" key="16">
    <source>
        <dbReference type="SAM" id="MobiDB-lite"/>
    </source>
</evidence>
<evidence type="ECO:0000256" key="7">
    <source>
        <dbReference type="ARBA" id="ARBA00022990"/>
    </source>
</evidence>
<evidence type="ECO:0000259" key="18">
    <source>
        <dbReference type="SMART" id="SM00752"/>
    </source>
</evidence>
<evidence type="ECO:0000256" key="4">
    <source>
        <dbReference type="ARBA" id="ARBA00022692"/>
    </source>
</evidence>
<dbReference type="OMA" id="TYLNHYY"/>
<evidence type="ECO:0000256" key="17">
    <source>
        <dbReference type="SAM" id="Phobius"/>
    </source>
</evidence>
<evidence type="ECO:0000256" key="5">
    <source>
        <dbReference type="ARBA" id="ARBA00022824"/>
    </source>
</evidence>
<dbReference type="AlphaFoldDB" id="R7TRE3"/>
<evidence type="ECO:0000313" key="20">
    <source>
        <dbReference type="EnsemblMetazoa" id="CapteP169440"/>
    </source>
</evidence>
<comment type="subcellular location">
    <subcellularLocation>
        <location evidence="1">Endoplasmic reticulum membrane</location>
        <topology evidence="1">Multi-pass membrane protein</topology>
    </subcellularLocation>
</comment>
<dbReference type="CDD" id="cd02208">
    <property type="entry name" value="cupin_RmlC-like"/>
    <property type="match status" value="1"/>
</dbReference>
<dbReference type="FunCoup" id="R7TRE3">
    <property type="interactions" value="163"/>
</dbReference>
<comment type="catalytic activity">
    <reaction evidence="14">
        <text>4-carboxy-L-glutamyl-[protein] + 2,3-epoxyphylloquinone + H2O + H(+) = phylloquinol + L-glutamyl-[protein] + CO2 + O2</text>
        <dbReference type="Rhea" id="RHEA:45140"/>
        <dbReference type="Rhea" id="RHEA-COMP:10208"/>
        <dbReference type="Rhea" id="RHEA-COMP:11094"/>
        <dbReference type="ChEBI" id="CHEBI:15377"/>
        <dbReference type="ChEBI" id="CHEBI:15378"/>
        <dbReference type="ChEBI" id="CHEBI:15379"/>
        <dbReference type="ChEBI" id="CHEBI:15759"/>
        <dbReference type="ChEBI" id="CHEBI:16526"/>
        <dbReference type="ChEBI" id="CHEBI:28433"/>
        <dbReference type="ChEBI" id="CHEBI:29973"/>
        <dbReference type="ChEBI" id="CHEBI:84990"/>
        <dbReference type="EC" id="4.1.1.90"/>
    </reaction>
    <physiologicalReaction direction="right-to-left" evidence="14">
        <dbReference type="Rhea" id="RHEA:45142"/>
    </physiologicalReaction>
</comment>
<dbReference type="InterPro" id="IPR011020">
    <property type="entry name" value="HTTM-like"/>
</dbReference>
<evidence type="ECO:0000256" key="15">
    <source>
        <dbReference type="SAM" id="Coils"/>
    </source>
</evidence>
<dbReference type="SMART" id="SM00752">
    <property type="entry name" value="HTTM"/>
    <property type="match status" value="1"/>
</dbReference>
<feature type="coiled-coil region" evidence="15">
    <location>
        <begin position="629"/>
        <end position="656"/>
    </location>
</feature>
<sequence>MRRTGKRNGSSAEQSSTKKESKETATKEIPSQFFHLFGFHLSDFSSWGSFQRLLHRPTDPSSLGVLRILYGLLMVMDIPQERGMSHADYKWGDEDECRFPLFDFLSPLPIAWMYVVYLIMWMGALGIMLGLMFRVSCLMFACSYWYVFLLDKTVWNNHSYLYGLCSLLLLFSDANRYWSLDGLWHRHKRNAHVPLWNYTLFRSQFFLVYFIAGLKKLDADWVTGYSMQKLSEHWVFDPFTWLLSNDLVDLWVVHRGGLAIDLFIGYILFFDKTRIIGIIFGGSFHLMNSQIFSIGMFPWMMLATMPIFCHVDWPRRLFSAFPQCLERVLPLSGQPQKNPHCLYSKEEVKPDDESSPTQSSPAESSRAVRSQPSFYHRMASIGCVLYLATQCFLPYSHFVTKGYNNWTNGLYGYSWDMMVHSWSTQHIRITYVDKDSGKEGYLNPDAWTRGGKRWCAHADMVKQYARCIEQRLKNFNITRTELYFDVWRSLNDRFQQRMFDPTVDILTADWHPFKATPWLKPLLTDLSDWRERLDEIEKKIYDKSNITDVTFIADFPGLTLENFIQGELNDTKLTVLKGQVTVDFPENEETAVTLSEGQVYQIPANMFHNVRTISDTPSCLMYVFRNTTEEALYSELSTYEQEVKDFEKKREQSLATDSDHPEAKNPEVAKLWHQVTEKKNQVEYNANLTAIERAEKFLMHKYRTFTRGFTMVRVALQSIIMRDSFESVFNRTLADHDLDFFESVSS</sequence>
<dbReference type="EnsemblMetazoa" id="CapteT169440">
    <property type="protein sequence ID" value="CapteP169440"/>
    <property type="gene ID" value="CapteG169440"/>
</dbReference>
<dbReference type="EMBL" id="KB308811">
    <property type="protein sequence ID" value="ELT96478.1"/>
    <property type="molecule type" value="Genomic_DNA"/>
</dbReference>
<evidence type="ECO:0000256" key="6">
    <source>
        <dbReference type="ARBA" id="ARBA00022989"/>
    </source>
</evidence>
<reference evidence="21" key="1">
    <citation type="submission" date="2012-12" db="EMBL/GenBank/DDBJ databases">
        <authorList>
            <person name="Hellsten U."/>
            <person name="Grimwood J."/>
            <person name="Chapman J.A."/>
            <person name="Shapiro H."/>
            <person name="Aerts A."/>
            <person name="Otillar R.P."/>
            <person name="Terry A.Y."/>
            <person name="Boore J.L."/>
            <person name="Simakov O."/>
            <person name="Marletaz F."/>
            <person name="Cho S.-J."/>
            <person name="Edsinger-Gonzales E."/>
            <person name="Havlak P."/>
            <person name="Kuo D.-H."/>
            <person name="Larsson T."/>
            <person name="Lv J."/>
            <person name="Arendt D."/>
            <person name="Savage R."/>
            <person name="Osoegawa K."/>
            <person name="de Jong P."/>
            <person name="Lindberg D.R."/>
            <person name="Seaver E.C."/>
            <person name="Weisblat D.A."/>
            <person name="Putnam N.H."/>
            <person name="Grigoriev I.V."/>
            <person name="Rokhsar D.S."/>
        </authorList>
    </citation>
    <scope>NUCLEOTIDE SEQUENCE</scope>
    <source>
        <strain evidence="21">I ESC-2004</strain>
    </source>
</reference>
<accession>R7TRE3</accession>
<dbReference type="Pfam" id="PF22777">
    <property type="entry name" value="VKGC_lumenal_dom"/>
    <property type="match status" value="1"/>
</dbReference>
<reference evidence="19 21" key="2">
    <citation type="journal article" date="2013" name="Nature">
        <title>Insights into bilaterian evolution from three spiralian genomes.</title>
        <authorList>
            <person name="Simakov O."/>
            <person name="Marletaz F."/>
            <person name="Cho S.J."/>
            <person name="Edsinger-Gonzales E."/>
            <person name="Havlak P."/>
            <person name="Hellsten U."/>
            <person name="Kuo D.H."/>
            <person name="Larsson T."/>
            <person name="Lv J."/>
            <person name="Arendt D."/>
            <person name="Savage R."/>
            <person name="Osoegawa K."/>
            <person name="de Jong P."/>
            <person name="Grimwood J."/>
            <person name="Chapman J.A."/>
            <person name="Shapiro H."/>
            <person name="Aerts A."/>
            <person name="Otillar R.P."/>
            <person name="Terry A.Y."/>
            <person name="Boore J.L."/>
            <person name="Grigoriev I.V."/>
            <person name="Lindberg D.R."/>
            <person name="Seaver E.C."/>
            <person name="Weisblat D.A."/>
            <person name="Putnam N.H."/>
            <person name="Rokhsar D.S."/>
        </authorList>
    </citation>
    <scope>NUCLEOTIDE SEQUENCE</scope>
    <source>
        <strain evidence="19 21">I ESC-2004</strain>
    </source>
</reference>
<feature type="region of interest" description="Disordered" evidence="16">
    <location>
        <begin position="1"/>
        <end position="25"/>
    </location>
</feature>
<keyword evidence="10" id="KW-0456">Lyase</keyword>
<evidence type="ECO:0000256" key="2">
    <source>
        <dbReference type="ARBA" id="ARBA00012248"/>
    </source>
</evidence>
<evidence type="ECO:0000256" key="1">
    <source>
        <dbReference type="ARBA" id="ARBA00004477"/>
    </source>
</evidence>
<dbReference type="SUPFAM" id="SSF51182">
    <property type="entry name" value="RmlC-like cupins"/>
    <property type="match status" value="1"/>
</dbReference>
<feature type="compositionally biased region" description="Basic and acidic residues" evidence="16">
    <location>
        <begin position="16"/>
        <end position="25"/>
    </location>
</feature>
<feature type="domain" description="HTTM-like" evidence="18">
    <location>
        <begin position="55"/>
        <end position="313"/>
    </location>
</feature>
<dbReference type="EC" id="4.1.1.90" evidence="2"/>
<organism evidence="19">
    <name type="scientific">Capitella teleta</name>
    <name type="common">Polychaete worm</name>
    <dbReference type="NCBI Taxonomy" id="283909"/>
    <lineage>
        <taxon>Eukaryota</taxon>
        <taxon>Metazoa</taxon>
        <taxon>Spiralia</taxon>
        <taxon>Lophotrochozoa</taxon>
        <taxon>Annelida</taxon>
        <taxon>Polychaeta</taxon>
        <taxon>Sedentaria</taxon>
        <taxon>Scolecida</taxon>
        <taxon>Capitellidae</taxon>
        <taxon>Capitella</taxon>
    </lineage>
</organism>
<proteinExistence type="predicted"/>
<dbReference type="InterPro" id="IPR007782">
    <property type="entry name" value="VKG_COase"/>
</dbReference>
<keyword evidence="4 17" id="KW-0812">Transmembrane</keyword>
<evidence type="ECO:0000256" key="13">
    <source>
        <dbReference type="ARBA" id="ARBA00032107"/>
    </source>
</evidence>
<feature type="compositionally biased region" description="Low complexity" evidence="16">
    <location>
        <begin position="355"/>
        <end position="365"/>
    </location>
</feature>
<keyword evidence="7" id="KW-0007">Acetylation</keyword>
<keyword evidence="8 17" id="KW-0472">Membrane</keyword>
<keyword evidence="6 17" id="KW-1133">Transmembrane helix</keyword>
<dbReference type="Gene3D" id="2.60.120.10">
    <property type="entry name" value="Jelly Rolls"/>
    <property type="match status" value="1"/>
</dbReference>
<dbReference type="InterPro" id="IPR053935">
    <property type="entry name" value="VKGC_lumenal_dom"/>
</dbReference>
<feature type="transmembrane region" description="Helical" evidence="17">
    <location>
        <begin position="251"/>
        <end position="270"/>
    </location>
</feature>
<evidence type="ECO:0000256" key="11">
    <source>
        <dbReference type="ARBA" id="ARBA00030083"/>
    </source>
</evidence>
<keyword evidence="5" id="KW-0256">Endoplasmic reticulum</keyword>
<dbReference type="PANTHER" id="PTHR12639:SF6">
    <property type="entry name" value="VITAMIN K-DEPENDENT GAMMA-CARBOXYLASE"/>
    <property type="match status" value="1"/>
</dbReference>
<dbReference type="STRING" id="283909.R7TRE3"/>
<evidence type="ECO:0000256" key="8">
    <source>
        <dbReference type="ARBA" id="ARBA00023136"/>
    </source>
</evidence>
<feature type="transmembrane region" description="Helical" evidence="17">
    <location>
        <begin position="114"/>
        <end position="147"/>
    </location>
</feature>
<gene>
    <name evidence="19" type="ORF">CAPTEDRAFT_169440</name>
</gene>
<dbReference type="OrthoDB" id="206689at2759"/>
<feature type="region of interest" description="Disordered" evidence="16">
    <location>
        <begin position="346"/>
        <end position="368"/>
    </location>
</feature>
<dbReference type="InterPro" id="IPR011051">
    <property type="entry name" value="RmlC_Cupin_sf"/>
</dbReference>
<keyword evidence="15" id="KW-0175">Coiled coil</keyword>
<reference evidence="20" key="3">
    <citation type="submission" date="2015-06" db="UniProtKB">
        <authorList>
            <consortium name="EnsemblMetazoa"/>
        </authorList>
    </citation>
    <scope>IDENTIFICATION</scope>
</reference>
<dbReference type="Proteomes" id="UP000014760">
    <property type="component" value="Unassembled WGS sequence"/>
</dbReference>
<evidence type="ECO:0000256" key="10">
    <source>
        <dbReference type="ARBA" id="ARBA00023239"/>
    </source>
</evidence>
<dbReference type="InterPro" id="IPR014710">
    <property type="entry name" value="RmlC-like_jellyroll"/>
</dbReference>
<evidence type="ECO:0000256" key="14">
    <source>
        <dbReference type="ARBA" id="ARBA00048415"/>
    </source>
</evidence>
<dbReference type="EMBL" id="AMQN01011295">
    <property type="status" value="NOT_ANNOTATED_CDS"/>
    <property type="molecule type" value="Genomic_DNA"/>
</dbReference>
<evidence type="ECO:0000313" key="21">
    <source>
        <dbReference type="Proteomes" id="UP000014760"/>
    </source>
</evidence>
<evidence type="ECO:0000313" key="19">
    <source>
        <dbReference type="EMBL" id="ELT96478.1"/>
    </source>
</evidence>
<dbReference type="GO" id="GO:0008488">
    <property type="term" value="F:gamma-glutamyl carboxylase activity"/>
    <property type="evidence" value="ECO:0007669"/>
    <property type="project" value="UniProtKB-EC"/>
</dbReference>
<dbReference type="HOGENOM" id="CLU_020495_0_0_1"/>